<dbReference type="InParanoid" id="B7G7Z5"/>
<dbReference type="GO" id="GO:0032511">
    <property type="term" value="P:late endosome to vacuole transport via multivesicular body sorting pathway"/>
    <property type="evidence" value="ECO:0007669"/>
    <property type="project" value="TreeGrafter"/>
</dbReference>
<evidence type="ECO:0000256" key="1">
    <source>
        <dbReference type="SAM" id="MobiDB-lite"/>
    </source>
</evidence>
<reference evidence="3" key="2">
    <citation type="submission" date="2008-08" db="EMBL/GenBank/DDBJ databases">
        <authorList>
            <consortium name="Diatom Consortium"/>
            <person name="Grigoriev I."/>
            <person name="Grimwood J."/>
            <person name="Kuo A."/>
            <person name="Otillar R.P."/>
            <person name="Salamov A."/>
            <person name="Detter J.C."/>
            <person name="Lindquist E."/>
            <person name="Shapiro H."/>
            <person name="Lucas S."/>
            <person name="Glavina del Rio T."/>
            <person name="Pitluck S."/>
            <person name="Rokhsar D."/>
            <person name="Bowler C."/>
        </authorList>
    </citation>
    <scope>GENOME REANNOTATION</scope>
    <source>
        <strain evidence="3">CCAP 1055/1</strain>
    </source>
</reference>
<dbReference type="RefSeq" id="XP_002183230.1">
    <property type="nucleotide sequence ID" value="XM_002183194.1"/>
</dbReference>
<dbReference type="Gene3D" id="6.10.140.1230">
    <property type="match status" value="1"/>
</dbReference>
<keyword evidence="3" id="KW-1185">Reference proteome</keyword>
<dbReference type="KEGG" id="pti:PHATRDRAFT_48646"/>
<evidence type="ECO:0008006" key="4">
    <source>
        <dbReference type="Google" id="ProtNLM"/>
    </source>
</evidence>
<dbReference type="STRING" id="556484.B7G7Z5"/>
<dbReference type="OrthoDB" id="5592979at2759"/>
<accession>B7G7Z5</accession>
<dbReference type="PANTHER" id="PTHR22761">
    <property type="entry name" value="CHARGED MULTIVESICULAR BODY PROTEIN"/>
    <property type="match status" value="1"/>
</dbReference>
<evidence type="ECO:0000313" key="2">
    <source>
        <dbReference type="EMBL" id="EEC45448.1"/>
    </source>
</evidence>
<gene>
    <name evidence="2" type="ORF">PHATRDRAFT_48646</name>
</gene>
<dbReference type="InterPro" id="IPR005024">
    <property type="entry name" value="Snf7_fam"/>
</dbReference>
<organism evidence="2 3">
    <name type="scientific">Phaeodactylum tricornutum (strain CCAP 1055/1)</name>
    <dbReference type="NCBI Taxonomy" id="556484"/>
    <lineage>
        <taxon>Eukaryota</taxon>
        <taxon>Sar</taxon>
        <taxon>Stramenopiles</taxon>
        <taxon>Ochrophyta</taxon>
        <taxon>Bacillariophyta</taxon>
        <taxon>Bacillariophyceae</taxon>
        <taxon>Bacillariophycidae</taxon>
        <taxon>Naviculales</taxon>
        <taxon>Phaeodactylaceae</taxon>
        <taxon>Phaeodactylum</taxon>
    </lineage>
</organism>
<proteinExistence type="predicted"/>
<evidence type="ECO:0000313" key="3">
    <source>
        <dbReference type="Proteomes" id="UP000000759"/>
    </source>
</evidence>
<reference evidence="2 3" key="1">
    <citation type="journal article" date="2008" name="Nature">
        <title>The Phaeodactylum genome reveals the evolutionary history of diatom genomes.</title>
        <authorList>
            <person name="Bowler C."/>
            <person name="Allen A.E."/>
            <person name="Badger J.H."/>
            <person name="Grimwood J."/>
            <person name="Jabbari K."/>
            <person name="Kuo A."/>
            <person name="Maheswari U."/>
            <person name="Martens C."/>
            <person name="Maumus F."/>
            <person name="Otillar R.P."/>
            <person name="Rayko E."/>
            <person name="Salamov A."/>
            <person name="Vandepoele K."/>
            <person name="Beszteri B."/>
            <person name="Gruber A."/>
            <person name="Heijde M."/>
            <person name="Katinka M."/>
            <person name="Mock T."/>
            <person name="Valentin K."/>
            <person name="Verret F."/>
            <person name="Berges J.A."/>
            <person name="Brownlee C."/>
            <person name="Cadoret J.P."/>
            <person name="Chiovitti A."/>
            <person name="Choi C.J."/>
            <person name="Coesel S."/>
            <person name="De Martino A."/>
            <person name="Detter J.C."/>
            <person name="Durkin C."/>
            <person name="Falciatore A."/>
            <person name="Fournet J."/>
            <person name="Haruta M."/>
            <person name="Huysman M.J."/>
            <person name="Jenkins B.D."/>
            <person name="Jiroutova K."/>
            <person name="Jorgensen R.E."/>
            <person name="Joubert Y."/>
            <person name="Kaplan A."/>
            <person name="Kroger N."/>
            <person name="Kroth P.G."/>
            <person name="La Roche J."/>
            <person name="Lindquist E."/>
            <person name="Lommer M."/>
            <person name="Martin-Jezequel V."/>
            <person name="Lopez P.J."/>
            <person name="Lucas S."/>
            <person name="Mangogna M."/>
            <person name="McGinnis K."/>
            <person name="Medlin L.K."/>
            <person name="Montsant A."/>
            <person name="Oudot-Le Secq M.P."/>
            <person name="Napoli C."/>
            <person name="Obornik M."/>
            <person name="Parker M.S."/>
            <person name="Petit J.L."/>
            <person name="Porcel B.M."/>
            <person name="Poulsen N."/>
            <person name="Robison M."/>
            <person name="Rychlewski L."/>
            <person name="Rynearson T.A."/>
            <person name="Schmutz J."/>
            <person name="Shapiro H."/>
            <person name="Siaut M."/>
            <person name="Stanley M."/>
            <person name="Sussman M.R."/>
            <person name="Taylor A.R."/>
            <person name="Vardi A."/>
            <person name="von Dassow P."/>
            <person name="Vyverman W."/>
            <person name="Willis A."/>
            <person name="Wyrwicz L.S."/>
            <person name="Rokhsar D.S."/>
            <person name="Weissenbach J."/>
            <person name="Armbrust E.V."/>
            <person name="Green B.R."/>
            <person name="Van de Peer Y."/>
            <person name="Grigoriev I.V."/>
        </authorList>
    </citation>
    <scope>NUCLEOTIDE SEQUENCE [LARGE SCALE GENOMIC DNA]</scope>
    <source>
        <strain evidence="2 3">CCAP 1055/1</strain>
    </source>
</reference>
<dbReference type="Proteomes" id="UP000000759">
    <property type="component" value="Chromosome 18"/>
</dbReference>
<dbReference type="GO" id="GO:0005771">
    <property type="term" value="C:multivesicular body"/>
    <property type="evidence" value="ECO:0007669"/>
    <property type="project" value="TreeGrafter"/>
</dbReference>
<feature type="region of interest" description="Disordered" evidence="1">
    <location>
        <begin position="119"/>
        <end position="138"/>
    </location>
</feature>
<sequence>MSVRRFFGWKSLEEDLASAPERIDDADNADSAQDPDPSDGIITTTHNDSDTNTLVDWDTAHDVTCRQQHSLMATPTQVVLAFPHGVTPPPSAEDCLWKPCHRRTLQHDVVSRYRLRYPSLSTPDASDPDSTTTSSSSATTLGRAARYLYTSLTHTLGATPTSADPVWLRYNPNDDFLSGSEQSFPSKGLEEDVHDNNHEAPLLHRTLAVECLHVFVNALAHDSDSITVKVVQRYGHDRQAWPGYLSTRLAPSHLWCAQLPDDQTDFLLDCLELMGLVQIRHRELQPDLVILHGSVNRSHGNGNNKKSDNNNNIDAVAVAVARFDVQQAQARVQVQIQSWTTQADACTVRARQAQRNGRKSQALWEMKRRHLFTQQIERQYGILLNLETAQHAIESASHQTAVVAALSQASHTLRLLRITVSMGDVDRVADELFEELEEMRIRDDALVDSTATDTMDDDELLEELAALTLQDAVPGESNTPLVPAVRDASSIENQANRKVNKEPTTKAGITETLASC</sequence>
<protein>
    <recommendedName>
        <fullName evidence="4">SNF7 family protein</fullName>
    </recommendedName>
</protein>
<dbReference type="GO" id="GO:0006900">
    <property type="term" value="P:vesicle budding from membrane"/>
    <property type="evidence" value="ECO:0007669"/>
    <property type="project" value="TreeGrafter"/>
</dbReference>
<feature type="region of interest" description="Disordered" evidence="1">
    <location>
        <begin position="20"/>
        <end position="51"/>
    </location>
</feature>
<dbReference type="AlphaFoldDB" id="B7G7Z5"/>
<feature type="compositionally biased region" description="Polar residues" evidence="1">
    <location>
        <begin position="41"/>
        <end position="51"/>
    </location>
</feature>
<dbReference type="EMBL" id="CM000620">
    <property type="protein sequence ID" value="EEC45448.1"/>
    <property type="molecule type" value="Genomic_DNA"/>
</dbReference>
<name>B7G7Z5_PHATC</name>
<dbReference type="GeneID" id="7194893"/>
<dbReference type="HOGENOM" id="CLU_528395_0_0_1"/>
<dbReference type="Pfam" id="PF03357">
    <property type="entry name" value="Snf7"/>
    <property type="match status" value="1"/>
</dbReference>
<dbReference type="PaxDb" id="2850-Phatr48646"/>